<accession>A0A652L5I0</accession>
<gene>
    <name evidence="1" type="ORF">EAO74_09260</name>
</gene>
<protein>
    <submittedName>
        <fullName evidence="1">Uncharacterized protein</fullName>
    </submittedName>
</protein>
<reference evidence="1" key="1">
    <citation type="submission" date="2018-10" db="EMBL/GenBank/DDBJ databases">
        <authorList>
            <person name="Hariharan J."/>
            <person name="Choudoir M.J."/>
            <person name="Diebold P."/>
            <person name="Panke-Buisse K."/>
            <person name="Campbell A.N."/>
            <person name="Buckley D.H."/>
        </authorList>
    </citation>
    <scope>NUCLEOTIDE SEQUENCE</scope>
    <source>
        <strain evidence="1">Gb1</strain>
    </source>
</reference>
<dbReference type="AlphaFoldDB" id="A0A652L5I0"/>
<organism evidence="1">
    <name type="scientific">Streptomyces sp. gb1(2016)</name>
    <dbReference type="NCBI Taxonomy" id="1828321"/>
    <lineage>
        <taxon>Bacteria</taxon>
        <taxon>Bacillati</taxon>
        <taxon>Actinomycetota</taxon>
        <taxon>Actinomycetes</taxon>
        <taxon>Kitasatosporales</taxon>
        <taxon>Streptomycetaceae</taxon>
        <taxon>Streptomyces</taxon>
    </lineage>
</organism>
<dbReference type="EMBL" id="RDBM01000031">
    <property type="protein sequence ID" value="TXS31335.1"/>
    <property type="molecule type" value="Genomic_DNA"/>
</dbReference>
<evidence type="ECO:0000313" key="1">
    <source>
        <dbReference type="EMBL" id="TXS31335.1"/>
    </source>
</evidence>
<sequence>MFVGALIAFVFLGFLRMTSPFPLRKSALGAAALPFGAASTAAAQSAQVTLDIQGRDFTDTIPITTGPRPVFDGTLCDAGSDSSTPITALVDASDKFEFNVQSRYDQALKDFVVTAIDVDEADSAHRWNIYVYDALVTNGGCHTAVTSGDKINSPWSRIGVICPRK</sequence>
<proteinExistence type="predicted"/>
<comment type="caution">
    <text evidence="1">The sequence shown here is derived from an EMBL/GenBank/DDBJ whole genome shotgun (WGS) entry which is preliminary data.</text>
</comment>
<name>A0A652L5I0_9ACTN</name>